<evidence type="ECO:0000313" key="3">
    <source>
        <dbReference type="Proteomes" id="UP001178507"/>
    </source>
</evidence>
<dbReference type="EMBL" id="CAUJNA010000594">
    <property type="protein sequence ID" value="CAJ1379067.1"/>
    <property type="molecule type" value="Genomic_DNA"/>
</dbReference>
<protein>
    <recommendedName>
        <fullName evidence="1">SGNH hydrolase-type esterase domain-containing protein</fullName>
    </recommendedName>
</protein>
<dbReference type="InterPro" id="IPR036514">
    <property type="entry name" value="SGNH_hydro_sf"/>
</dbReference>
<dbReference type="InterPro" id="IPR013830">
    <property type="entry name" value="SGNH_hydro"/>
</dbReference>
<dbReference type="SUPFAM" id="SSF52266">
    <property type="entry name" value="SGNH hydrolase"/>
    <property type="match status" value="1"/>
</dbReference>
<dbReference type="GO" id="GO:0004622">
    <property type="term" value="F:phosphatidylcholine lysophospholipase activity"/>
    <property type="evidence" value="ECO:0007669"/>
    <property type="project" value="TreeGrafter"/>
</dbReference>
<comment type="caution">
    <text evidence="2">The sequence shown here is derived from an EMBL/GenBank/DDBJ whole genome shotgun (WGS) entry which is preliminary data.</text>
</comment>
<dbReference type="InterPro" id="IPR051532">
    <property type="entry name" value="Ester_Hydrolysis_Enzymes"/>
</dbReference>
<dbReference type="PANTHER" id="PTHR30383">
    <property type="entry name" value="THIOESTERASE 1/PROTEASE 1/LYSOPHOSPHOLIPASE L1"/>
    <property type="match status" value="1"/>
</dbReference>
<keyword evidence="3" id="KW-1185">Reference proteome</keyword>
<dbReference type="Gene3D" id="3.40.50.1110">
    <property type="entry name" value="SGNH hydrolase"/>
    <property type="match status" value="1"/>
</dbReference>
<gene>
    <name evidence="2" type="ORF">EVOR1521_LOCUS7425</name>
</gene>
<name>A0AA36MU59_9DINO</name>
<dbReference type="Pfam" id="PF13472">
    <property type="entry name" value="Lipase_GDSL_2"/>
    <property type="match status" value="1"/>
</dbReference>
<evidence type="ECO:0000259" key="1">
    <source>
        <dbReference type="Pfam" id="PF13472"/>
    </source>
</evidence>
<evidence type="ECO:0000313" key="2">
    <source>
        <dbReference type="EMBL" id="CAJ1379067.1"/>
    </source>
</evidence>
<dbReference type="Proteomes" id="UP001178507">
    <property type="component" value="Unassembled WGS sequence"/>
</dbReference>
<organism evidence="2 3">
    <name type="scientific">Effrenium voratum</name>
    <dbReference type="NCBI Taxonomy" id="2562239"/>
    <lineage>
        <taxon>Eukaryota</taxon>
        <taxon>Sar</taxon>
        <taxon>Alveolata</taxon>
        <taxon>Dinophyceae</taxon>
        <taxon>Suessiales</taxon>
        <taxon>Symbiodiniaceae</taxon>
        <taxon>Effrenium</taxon>
    </lineage>
</organism>
<dbReference type="AlphaFoldDB" id="A0AA36MU59"/>
<feature type="domain" description="SGNH hydrolase-type esterase" evidence="1">
    <location>
        <begin position="62"/>
        <end position="241"/>
    </location>
</feature>
<proteinExistence type="predicted"/>
<dbReference type="PANTHER" id="PTHR30383:SF5">
    <property type="entry name" value="SGNH HYDROLASE-TYPE ESTERASE DOMAIN-CONTAINING PROTEIN"/>
    <property type="match status" value="1"/>
</dbReference>
<accession>A0AA36MU59</accession>
<reference evidence="2" key="1">
    <citation type="submission" date="2023-08" db="EMBL/GenBank/DDBJ databases">
        <authorList>
            <person name="Chen Y."/>
            <person name="Shah S."/>
            <person name="Dougan E. K."/>
            <person name="Thang M."/>
            <person name="Chan C."/>
        </authorList>
    </citation>
    <scope>NUCLEOTIDE SEQUENCE</scope>
</reference>
<sequence length="258" mass="27872">MQMSRLRRALRCGAVGAGGLSVLGFGQAAHLRWSYRCPVEPLGERHGRAGHAFQGKPVRLLFVGDSIAVGVGAKVAAPLQAACAERLAKLQRQPVEWRTVAANGADVRELHALLGGPKVIDLGFDIAVVLCGVNDGKKVLQGRWPSHFREDLAALCGTLRRAAPEGVITVPRLLGHVEAPLFQTWPMCHLVDVLFGQFEAQKMTLAADGVRCSEPDSLVLSTDQRLWSVDGVHPSCEGYRRIGDWLGAHLARLGSRVE</sequence>